<organism evidence="6 7">
    <name type="scientific">Deinococcus radiophilus</name>
    <dbReference type="NCBI Taxonomy" id="32062"/>
    <lineage>
        <taxon>Bacteria</taxon>
        <taxon>Thermotogati</taxon>
        <taxon>Deinococcota</taxon>
        <taxon>Deinococci</taxon>
        <taxon>Deinococcales</taxon>
        <taxon>Deinococcaceae</taxon>
        <taxon>Deinococcus</taxon>
    </lineage>
</organism>
<dbReference type="Pfam" id="PF17762">
    <property type="entry name" value="HTH_ParB"/>
    <property type="match status" value="1"/>
</dbReference>
<dbReference type="SMART" id="SM00470">
    <property type="entry name" value="ParB"/>
    <property type="match status" value="1"/>
</dbReference>
<keyword evidence="3" id="KW-0238">DNA-binding</keyword>
<protein>
    <submittedName>
        <fullName evidence="6">ParB/RepB/Spo0J family partition protein</fullName>
    </submittedName>
</protein>
<name>A0A431VRG1_9DEIO</name>
<dbReference type="PANTHER" id="PTHR33375:SF1">
    <property type="entry name" value="CHROMOSOME-PARTITIONING PROTEIN PARB-RELATED"/>
    <property type="match status" value="1"/>
</dbReference>
<keyword evidence="7" id="KW-1185">Reference proteome</keyword>
<dbReference type="PANTHER" id="PTHR33375">
    <property type="entry name" value="CHROMOSOME-PARTITIONING PROTEIN PARB-RELATED"/>
    <property type="match status" value="1"/>
</dbReference>
<dbReference type="GO" id="GO:0003677">
    <property type="term" value="F:DNA binding"/>
    <property type="evidence" value="ECO:0007669"/>
    <property type="project" value="UniProtKB-KW"/>
</dbReference>
<dbReference type="Proteomes" id="UP000277766">
    <property type="component" value="Unassembled WGS sequence"/>
</dbReference>
<gene>
    <name evidence="6" type="ORF">EJ104_09925</name>
</gene>
<dbReference type="CDD" id="cd16393">
    <property type="entry name" value="SPO0J_N"/>
    <property type="match status" value="1"/>
</dbReference>
<comment type="similarity">
    <text evidence="1">Belongs to the ParB family.</text>
</comment>
<dbReference type="GO" id="GO:0005694">
    <property type="term" value="C:chromosome"/>
    <property type="evidence" value="ECO:0007669"/>
    <property type="project" value="TreeGrafter"/>
</dbReference>
<dbReference type="Gene3D" id="1.10.10.2830">
    <property type="match status" value="1"/>
</dbReference>
<dbReference type="FunFam" id="1.10.10.2830:FF:000001">
    <property type="entry name" value="Chromosome partitioning protein ParB"/>
    <property type="match status" value="1"/>
</dbReference>
<evidence type="ECO:0000313" key="7">
    <source>
        <dbReference type="Proteomes" id="UP000277766"/>
    </source>
</evidence>
<feature type="region of interest" description="Disordered" evidence="4">
    <location>
        <begin position="1"/>
        <end position="37"/>
    </location>
</feature>
<dbReference type="InterPro" id="IPR057240">
    <property type="entry name" value="ParB_dimer_C"/>
</dbReference>
<evidence type="ECO:0000256" key="4">
    <source>
        <dbReference type="SAM" id="MobiDB-lite"/>
    </source>
</evidence>
<dbReference type="SUPFAM" id="SSF109709">
    <property type="entry name" value="KorB DNA-binding domain-like"/>
    <property type="match status" value="1"/>
</dbReference>
<feature type="domain" description="ParB-like N-terminal" evidence="5">
    <location>
        <begin position="40"/>
        <end position="129"/>
    </location>
</feature>
<dbReference type="InterPro" id="IPR004437">
    <property type="entry name" value="ParB/RepB/Spo0J"/>
</dbReference>
<dbReference type="AlphaFoldDB" id="A0A431VRG1"/>
<dbReference type="GO" id="GO:0045881">
    <property type="term" value="P:positive regulation of sporulation resulting in formation of a cellular spore"/>
    <property type="evidence" value="ECO:0007669"/>
    <property type="project" value="TreeGrafter"/>
</dbReference>
<comment type="caution">
    <text evidence="6">The sequence shown here is derived from an EMBL/GenBank/DDBJ whole genome shotgun (WGS) entry which is preliminary data.</text>
</comment>
<dbReference type="Gene3D" id="3.90.1530.30">
    <property type="match status" value="1"/>
</dbReference>
<dbReference type="RefSeq" id="WP_126352594.1">
    <property type="nucleotide sequence ID" value="NZ_CP086380.1"/>
</dbReference>
<sequence>MSKSSKKPSLGRGLDALLSRKEGARPKDTETGEPVGRGVQLLPTSRVIQAGYQPRQVFEPTALAELAQSIREKGILQPLLVRPRGDAFEIVAGERRWRASQLAGVQELPVIIRDLSDREALEIAIIENLQREDLGPLEEARAYRTLMEHGLNQEGVAQAVGKGRSTVANALRLLSLPDEALQALEAGEISAGHARAILAQPDADRLWALEQIRKRGLNVREAEALRRERAAAPVKVNPPRPYKQIEVDLSRRMGSRVKITGEDKGRIELNYASREELDRLLDLLGYGE</sequence>
<keyword evidence="2" id="KW-0159">Chromosome partition</keyword>
<dbReference type="InterPro" id="IPR003115">
    <property type="entry name" value="ParB_N"/>
</dbReference>
<dbReference type="Pfam" id="PF23552">
    <property type="entry name" value="ParB_C"/>
    <property type="match status" value="1"/>
</dbReference>
<dbReference type="OrthoDB" id="9802051at2"/>
<dbReference type="Pfam" id="PF02195">
    <property type="entry name" value="ParB_N"/>
    <property type="match status" value="1"/>
</dbReference>
<dbReference type="GO" id="GO:0007059">
    <property type="term" value="P:chromosome segregation"/>
    <property type="evidence" value="ECO:0007669"/>
    <property type="project" value="UniProtKB-KW"/>
</dbReference>
<dbReference type="EMBL" id="RXPE01000022">
    <property type="protein sequence ID" value="RTR25739.1"/>
    <property type="molecule type" value="Genomic_DNA"/>
</dbReference>
<evidence type="ECO:0000313" key="6">
    <source>
        <dbReference type="EMBL" id="RTR25739.1"/>
    </source>
</evidence>
<accession>A0A431VRG1</accession>
<evidence type="ECO:0000259" key="5">
    <source>
        <dbReference type="SMART" id="SM00470"/>
    </source>
</evidence>
<evidence type="ECO:0000256" key="1">
    <source>
        <dbReference type="ARBA" id="ARBA00006295"/>
    </source>
</evidence>
<dbReference type="InterPro" id="IPR050336">
    <property type="entry name" value="Chromosome_partition/occlusion"/>
</dbReference>
<dbReference type="InterPro" id="IPR036086">
    <property type="entry name" value="ParB/Sulfiredoxin_sf"/>
</dbReference>
<dbReference type="FunFam" id="3.90.1530.30:FF:000001">
    <property type="entry name" value="Chromosome partitioning protein ParB"/>
    <property type="match status" value="1"/>
</dbReference>
<proteinExistence type="inferred from homology"/>
<reference evidence="6 7" key="1">
    <citation type="submission" date="2018-12" db="EMBL/GenBank/DDBJ databases">
        <title>Deinococcus radiophilus ATCC 27603 genome sequencing and assembly.</title>
        <authorList>
            <person name="Maclea K.S."/>
            <person name="Maynard C.R."/>
        </authorList>
    </citation>
    <scope>NUCLEOTIDE SEQUENCE [LARGE SCALE GENOMIC DNA]</scope>
    <source>
        <strain evidence="6 7">ATCC 27603</strain>
    </source>
</reference>
<feature type="compositionally biased region" description="Basic and acidic residues" evidence="4">
    <location>
        <begin position="18"/>
        <end position="30"/>
    </location>
</feature>
<dbReference type="InterPro" id="IPR041468">
    <property type="entry name" value="HTH_ParB/Spo0J"/>
</dbReference>
<evidence type="ECO:0000256" key="2">
    <source>
        <dbReference type="ARBA" id="ARBA00022829"/>
    </source>
</evidence>
<dbReference type="NCBIfam" id="TIGR00180">
    <property type="entry name" value="parB_part"/>
    <property type="match status" value="1"/>
</dbReference>
<dbReference type="SUPFAM" id="SSF110849">
    <property type="entry name" value="ParB/Sulfiredoxin"/>
    <property type="match status" value="1"/>
</dbReference>
<evidence type="ECO:0000256" key="3">
    <source>
        <dbReference type="ARBA" id="ARBA00023125"/>
    </source>
</evidence>